<dbReference type="PANTHER" id="PTHR46655:SF1">
    <property type="entry name" value="HISTONE-LYSINE N-METHYLTRANSFERASE ATXR3"/>
    <property type="match status" value="1"/>
</dbReference>
<reference evidence="2" key="2">
    <citation type="journal article" date="2023" name="Int. J. Mol. Sci.">
        <title>De Novo Assembly and Annotation of 11 Diverse Shrub Willow (Salix) Genomes Reveals Novel Gene Organization in Sex-Linked Regions.</title>
        <authorList>
            <person name="Hyden B."/>
            <person name="Feng K."/>
            <person name="Yates T.B."/>
            <person name="Jawdy S."/>
            <person name="Cereghino C."/>
            <person name="Smart L.B."/>
            <person name="Muchero W."/>
        </authorList>
    </citation>
    <scope>NUCLEOTIDE SEQUENCE</scope>
    <source>
        <tissue evidence="2">Shoot tip</tissue>
    </source>
</reference>
<name>A0A9Q0UQ15_9ROSI</name>
<dbReference type="AlphaFoldDB" id="A0A9Q0UQ15"/>
<evidence type="ECO:0000313" key="3">
    <source>
        <dbReference type="Proteomes" id="UP001151752"/>
    </source>
</evidence>
<sequence length="350" mass="40090">MLRACELNSVSDEDYLDLGRAGLGSCLLGGLPDWVVSYSARLIYVLRLREVMPRFRLKVSTTRGFKNLAVTLDKVRYVMRCIFGDPKQAPPPLEKLTPEETVSLLWKGDGSLVDELLQCMSPYMDADILNDLRSKVRARDPSDSDDIQKALQKSLLWLRDEVRSLPCTYKCRHDAAADLIHVYAYTKSFFREYDAFTSPPVHISPLDLGPKCADKLGGLPHKYQKTYGGNYCMGQLIFWHIQTNSEPDFTVAKASKGCLSLPEIGSFYAKVQKPSQQRIYGPRTVKMMLERMEKYPQKPWPKDQIWSFKNSPKVFGSPMLDAVLNNAPLDREMVHWLKHRPTVYQAMWDR</sequence>
<gene>
    <name evidence="2" type="ORF">OIU74_005573</name>
</gene>
<evidence type="ECO:0000259" key="1">
    <source>
        <dbReference type="Pfam" id="PF19633"/>
    </source>
</evidence>
<feature type="domain" description="ATXR3 C-terminal" evidence="1">
    <location>
        <begin position="65"/>
        <end position="350"/>
    </location>
</feature>
<proteinExistence type="predicted"/>
<feature type="domain" description="ATXR3 C-terminal" evidence="1">
    <location>
        <begin position="1"/>
        <end position="53"/>
    </location>
</feature>
<protein>
    <submittedName>
        <fullName evidence="2">HISTONE-LYSINE N-METHYLTRANSFERASE ATXR3</fullName>
    </submittedName>
</protein>
<dbReference type="InterPro" id="IPR045606">
    <property type="entry name" value="ATXR3_C"/>
</dbReference>
<reference evidence="2" key="1">
    <citation type="submission" date="2022-11" db="EMBL/GenBank/DDBJ databases">
        <authorList>
            <person name="Hyden B.L."/>
            <person name="Feng K."/>
            <person name="Yates T."/>
            <person name="Jawdy S."/>
            <person name="Smart L.B."/>
            <person name="Muchero W."/>
        </authorList>
    </citation>
    <scope>NUCLEOTIDE SEQUENCE</scope>
    <source>
        <tissue evidence="2">Shoot tip</tissue>
    </source>
</reference>
<accession>A0A9Q0UQ15</accession>
<keyword evidence="3" id="KW-1185">Reference proteome</keyword>
<dbReference type="Proteomes" id="UP001151752">
    <property type="component" value="Chromosome 7"/>
</dbReference>
<evidence type="ECO:0000313" key="2">
    <source>
        <dbReference type="EMBL" id="KAJ6733810.1"/>
    </source>
</evidence>
<dbReference type="PANTHER" id="PTHR46655">
    <property type="entry name" value="HISTONE-LYSINE N-METHYLTRANSFERASE ATXR3"/>
    <property type="match status" value="1"/>
</dbReference>
<comment type="caution">
    <text evidence="2">The sequence shown here is derived from an EMBL/GenBank/DDBJ whole genome shotgun (WGS) entry which is preliminary data.</text>
</comment>
<organism evidence="2 3">
    <name type="scientific">Salix koriyanagi</name>
    <dbReference type="NCBI Taxonomy" id="2511006"/>
    <lineage>
        <taxon>Eukaryota</taxon>
        <taxon>Viridiplantae</taxon>
        <taxon>Streptophyta</taxon>
        <taxon>Embryophyta</taxon>
        <taxon>Tracheophyta</taxon>
        <taxon>Spermatophyta</taxon>
        <taxon>Magnoliopsida</taxon>
        <taxon>eudicotyledons</taxon>
        <taxon>Gunneridae</taxon>
        <taxon>Pentapetalae</taxon>
        <taxon>rosids</taxon>
        <taxon>fabids</taxon>
        <taxon>Malpighiales</taxon>
        <taxon>Salicaceae</taxon>
        <taxon>Saliceae</taxon>
        <taxon>Salix</taxon>
    </lineage>
</organism>
<dbReference type="EMBL" id="JAPFFM010000011">
    <property type="protein sequence ID" value="KAJ6733810.1"/>
    <property type="molecule type" value="Genomic_DNA"/>
</dbReference>
<dbReference type="Pfam" id="PF19633">
    <property type="entry name" value="SDG2_C"/>
    <property type="match status" value="2"/>
</dbReference>